<dbReference type="SUPFAM" id="SSF53850">
    <property type="entry name" value="Periplasmic binding protein-like II"/>
    <property type="match status" value="1"/>
</dbReference>
<dbReference type="InterPro" id="IPR005064">
    <property type="entry name" value="BUG"/>
</dbReference>
<dbReference type="Proteomes" id="UP000248863">
    <property type="component" value="Unassembled WGS sequence"/>
</dbReference>
<dbReference type="OrthoDB" id="7957067at2"/>
<comment type="similarity">
    <text evidence="1">Belongs to the UPF0065 (bug) family.</text>
</comment>
<reference evidence="2 3" key="1">
    <citation type="submission" date="2017-07" db="EMBL/GenBank/DDBJ databases">
        <title>Draft Genome Sequences of Select Purple Nonsulfur Bacteria.</title>
        <authorList>
            <person name="Lasarre B."/>
            <person name="Mckinlay J.B."/>
        </authorList>
    </citation>
    <scope>NUCLEOTIDE SEQUENCE [LARGE SCALE GENOMIC DNA]</scope>
    <source>
        <strain evidence="2 3">DSM 11907</strain>
    </source>
</reference>
<comment type="caution">
    <text evidence="2">The sequence shown here is derived from an EMBL/GenBank/DDBJ whole genome shotgun (WGS) entry which is preliminary data.</text>
</comment>
<evidence type="ECO:0000313" key="2">
    <source>
        <dbReference type="EMBL" id="RAI36008.1"/>
    </source>
</evidence>
<dbReference type="PANTHER" id="PTHR42928:SF5">
    <property type="entry name" value="BLR1237 PROTEIN"/>
    <property type="match status" value="1"/>
</dbReference>
<gene>
    <name evidence="2" type="ORF">CH338_18270</name>
</gene>
<evidence type="ECO:0000256" key="1">
    <source>
        <dbReference type="ARBA" id="ARBA00006987"/>
    </source>
</evidence>
<dbReference type="AlphaFoldDB" id="A0A327KL13"/>
<protein>
    <recommendedName>
        <fullName evidence="4">Tripartite tricarboxylate transporter substrate binding protein</fullName>
    </recommendedName>
</protein>
<keyword evidence="3" id="KW-1185">Reference proteome</keyword>
<dbReference type="EMBL" id="NPEU01000235">
    <property type="protein sequence ID" value="RAI36008.1"/>
    <property type="molecule type" value="Genomic_DNA"/>
</dbReference>
<organism evidence="2 3">
    <name type="scientific">Rhodoplanes elegans</name>
    <dbReference type="NCBI Taxonomy" id="29408"/>
    <lineage>
        <taxon>Bacteria</taxon>
        <taxon>Pseudomonadati</taxon>
        <taxon>Pseudomonadota</taxon>
        <taxon>Alphaproteobacteria</taxon>
        <taxon>Hyphomicrobiales</taxon>
        <taxon>Nitrobacteraceae</taxon>
        <taxon>Rhodoplanes</taxon>
    </lineage>
</organism>
<evidence type="ECO:0000313" key="3">
    <source>
        <dbReference type="Proteomes" id="UP000248863"/>
    </source>
</evidence>
<accession>A0A327KL13</accession>
<dbReference type="Gene3D" id="3.40.190.10">
    <property type="entry name" value="Periplasmic binding protein-like II"/>
    <property type="match status" value="1"/>
</dbReference>
<dbReference type="PIRSF" id="PIRSF017082">
    <property type="entry name" value="YflP"/>
    <property type="match status" value="1"/>
</dbReference>
<proteinExistence type="inferred from homology"/>
<dbReference type="Pfam" id="PF03401">
    <property type="entry name" value="TctC"/>
    <property type="match status" value="1"/>
</dbReference>
<dbReference type="PANTHER" id="PTHR42928">
    <property type="entry name" value="TRICARBOXYLATE-BINDING PROTEIN"/>
    <property type="match status" value="1"/>
</dbReference>
<dbReference type="InterPro" id="IPR042100">
    <property type="entry name" value="Bug_dom1"/>
</dbReference>
<dbReference type="CDD" id="cd13578">
    <property type="entry name" value="PBP2_Bug27"/>
    <property type="match status" value="1"/>
</dbReference>
<name>A0A327KL13_9BRAD</name>
<evidence type="ECO:0008006" key="4">
    <source>
        <dbReference type="Google" id="ProtNLM"/>
    </source>
</evidence>
<sequence length="376" mass="38995">MVILKKPPRGRRPVVFVAPRLRSAASSVRRVFCSSRPSSKIPSRTAQGKAMLSIVRALALAAGVIAVTSSPGSAPAQTFPSSRPVTFVVPFAPGGSTDTVARIVAQAAGQPLGVPTVVENRTGGAGVVGWSAVARSAPDGHTLLTLEMSYTIAAGLIPTLPFDAKTSFVQVTTAVENPHVMVVNPKLPANTVAELITLLKANPGKYFFGSGGNGTNTHMGGELFKSLAGVDLVHVPYRGAGAVLQDLVAGQVQVLVTSLPTALPLIQSGQLRPLMVAAETRSPVLPDVPSAPEAGLPGMVMKFWVGFAVPAATPPAVVERLNRDIRTGLAQPETKKRLAELGMDAVGNTPAQAQALIESEIARWSAIAKAADIKLQ</sequence>
<dbReference type="Gene3D" id="3.40.190.150">
    <property type="entry name" value="Bordetella uptake gene, domain 1"/>
    <property type="match status" value="1"/>
</dbReference>